<accession>A0A1I8FSD0</accession>
<feature type="repeat" description="ANK" evidence="3">
    <location>
        <begin position="559"/>
        <end position="591"/>
    </location>
</feature>
<dbReference type="PROSITE" id="PS50297">
    <property type="entry name" value="ANK_REP_REGION"/>
    <property type="match status" value="10"/>
</dbReference>
<feature type="region of interest" description="Disordered" evidence="4">
    <location>
        <begin position="723"/>
        <end position="744"/>
    </location>
</feature>
<feature type="repeat" description="ANK" evidence="3">
    <location>
        <begin position="328"/>
        <end position="360"/>
    </location>
</feature>
<dbReference type="Gene3D" id="1.10.1410.40">
    <property type="match status" value="1"/>
</dbReference>
<dbReference type="InterPro" id="IPR036770">
    <property type="entry name" value="Ankyrin_rpt-contain_sf"/>
</dbReference>
<evidence type="ECO:0000256" key="2">
    <source>
        <dbReference type="ARBA" id="ARBA00023043"/>
    </source>
</evidence>
<feature type="repeat" description="ANK" evidence="3">
    <location>
        <begin position="411"/>
        <end position="436"/>
    </location>
</feature>
<proteinExistence type="predicted"/>
<evidence type="ECO:0000313" key="5">
    <source>
        <dbReference type="Proteomes" id="UP000095280"/>
    </source>
</evidence>
<feature type="repeat" description="ANK" evidence="3">
    <location>
        <begin position="593"/>
        <end position="625"/>
    </location>
</feature>
<keyword evidence="1" id="KW-0677">Repeat</keyword>
<evidence type="ECO:0000313" key="6">
    <source>
        <dbReference type="WBParaSite" id="maker-unitig_5602-snap-gene-0.1-mRNA-1"/>
    </source>
</evidence>
<feature type="repeat" description="ANK" evidence="3">
    <location>
        <begin position="659"/>
        <end position="691"/>
    </location>
</feature>
<dbReference type="PROSITE" id="PS50088">
    <property type="entry name" value="ANK_REPEAT"/>
    <property type="match status" value="10"/>
</dbReference>
<protein>
    <submittedName>
        <fullName evidence="6">ANK_REP_REGION domain-containing protein</fullName>
    </submittedName>
</protein>
<dbReference type="WBParaSite" id="maker-unitig_5602-snap-gene-0.1-mRNA-1">
    <property type="protein sequence ID" value="maker-unitig_5602-snap-gene-0.1-mRNA-1"/>
    <property type="gene ID" value="maker-unitig_5602-snap-gene-0.1"/>
</dbReference>
<reference evidence="6" key="1">
    <citation type="submission" date="2016-11" db="UniProtKB">
        <authorList>
            <consortium name="WormBaseParasite"/>
        </authorList>
    </citation>
    <scope>IDENTIFICATION</scope>
</reference>
<feature type="repeat" description="ANK" evidence="3">
    <location>
        <begin position="361"/>
        <end position="387"/>
    </location>
</feature>
<dbReference type="SUPFAM" id="SSF48403">
    <property type="entry name" value="Ankyrin repeat"/>
    <property type="match status" value="2"/>
</dbReference>
<organism evidence="5 6">
    <name type="scientific">Macrostomum lignano</name>
    <dbReference type="NCBI Taxonomy" id="282301"/>
    <lineage>
        <taxon>Eukaryota</taxon>
        <taxon>Metazoa</taxon>
        <taxon>Spiralia</taxon>
        <taxon>Lophotrochozoa</taxon>
        <taxon>Platyhelminthes</taxon>
        <taxon>Rhabditophora</taxon>
        <taxon>Macrostomorpha</taxon>
        <taxon>Macrostomida</taxon>
        <taxon>Macrostomidae</taxon>
        <taxon>Macrostomum</taxon>
    </lineage>
</organism>
<evidence type="ECO:0000256" key="1">
    <source>
        <dbReference type="ARBA" id="ARBA00022737"/>
    </source>
</evidence>
<feature type="compositionally biased region" description="Acidic residues" evidence="4">
    <location>
        <begin position="723"/>
        <end position="735"/>
    </location>
</feature>
<feature type="compositionally biased region" description="Polar residues" evidence="4">
    <location>
        <begin position="1189"/>
        <end position="1198"/>
    </location>
</feature>
<feature type="repeat" description="ANK" evidence="3">
    <location>
        <begin position="526"/>
        <end position="558"/>
    </location>
</feature>
<name>A0A1I8FSD0_9PLAT</name>
<feature type="repeat" description="ANK" evidence="3">
    <location>
        <begin position="460"/>
        <end position="492"/>
    </location>
</feature>
<keyword evidence="2 3" id="KW-0040">ANK repeat</keyword>
<dbReference type="PANTHER" id="PTHR24198">
    <property type="entry name" value="ANKYRIN REPEAT AND PROTEIN KINASE DOMAIN-CONTAINING PROTEIN"/>
    <property type="match status" value="1"/>
</dbReference>
<evidence type="ECO:0000256" key="3">
    <source>
        <dbReference type="PROSITE-ProRule" id="PRU00023"/>
    </source>
</evidence>
<dbReference type="InterPro" id="IPR002110">
    <property type="entry name" value="Ankyrin_rpt"/>
</dbReference>
<dbReference type="PANTHER" id="PTHR24198:SF194">
    <property type="entry name" value="INVERSIN-A"/>
    <property type="match status" value="1"/>
</dbReference>
<evidence type="ECO:0000256" key="4">
    <source>
        <dbReference type="SAM" id="MobiDB-lite"/>
    </source>
</evidence>
<dbReference type="SMART" id="SM00248">
    <property type="entry name" value="ANK"/>
    <property type="match status" value="12"/>
</dbReference>
<dbReference type="Pfam" id="PF00023">
    <property type="entry name" value="Ank"/>
    <property type="match status" value="1"/>
</dbReference>
<dbReference type="PRINTS" id="PR01415">
    <property type="entry name" value="ANKYRIN"/>
</dbReference>
<dbReference type="Gene3D" id="1.25.40.20">
    <property type="entry name" value="Ankyrin repeat-containing domain"/>
    <property type="match status" value="4"/>
</dbReference>
<dbReference type="AlphaFoldDB" id="A0A1I8FSD0"/>
<feature type="repeat" description="ANK" evidence="3">
    <location>
        <begin position="626"/>
        <end position="658"/>
    </location>
</feature>
<feature type="repeat" description="ANK" evidence="3">
    <location>
        <begin position="493"/>
        <end position="525"/>
    </location>
</feature>
<dbReference type="Pfam" id="PF12796">
    <property type="entry name" value="Ank_2"/>
    <property type="match status" value="4"/>
</dbReference>
<keyword evidence="5" id="KW-1185">Reference proteome</keyword>
<feature type="region of interest" description="Disordered" evidence="4">
    <location>
        <begin position="1187"/>
        <end position="1210"/>
    </location>
</feature>
<dbReference type="Proteomes" id="UP000095280">
    <property type="component" value="Unplaced"/>
</dbReference>
<sequence length="1210" mass="134593">VFLVRLELWGSCVGGSQNATADSVVKVGELDSAVLPERQPRHHSNFSVLSAGQRRRQRGCLILRPQLDHMRRDQQRGQQIDWQSPPAFSVSSPVQRPFCGTTLNQQRHSHRTARRNSSSTAAGRLAWSHLVSSVRRARKPVQLSCRMSSGPGSATVFRRPGKPQPLRTRRTWLAFELSDKEGLDSEVSDQAVIEAVTADDADLTYRYLQRRPALVGILVPMDDKLLSPPHLACRLGRRNVLEIFLAAKIDINLETKTGESSRFFTSRRKTGTNMLLIYLLRLKPMSTFKSSKDALQSTLHHRMVTNGHLKVVNSLIKAQADVDIQDTEDCSPLYIAAHNDHPEVVHALVEAQANVDIQEMDKMTPLYIASENGHRKVVELLINAKANNGHRQIVDLLLIKAQADVNLQRNTGSSPLYIASQNNHLQVVALLIKAQARNGHIQVVDALIKAQADVNLQTRNGSTSLHISSQEGHLTVVKALIRAQADVNRSKNLGETPIKIASEAGHLNVVNMLIKAHADVNASGYAGSTPLDIASQNGHQEVVASLIKAQANVDLQRHTGVTPLYTASQRGHPQIVDMLIKAGADVNLQEKVQGPSPLYIASQNGCQTIVDSLIKAQADVNLREFDGCSPLYIASQNGHLPIVDSLIKAQADVNLQRSDGMSPLDIAFHTGRIQVANLLVSALADVHLRQSNGKWQIETATNAPKASDSIDMLFDLSLSEEEDETVPSLETDSESDCSTPPDDTELSRQLYLALSQAGFVNSRAALQSAAADVLQEILRKRLENEDQFVVGSFSEGWGNSLKTLDGRTDIASDIDVLSLTQGRMYHLKGISSNPAHAYSGATLRPAIDDVTAGRVCRYPPIAPIQTDRVSNSNIPLSILQALQNDINSASSPCHAVHAASPGRGGQELRVSTNFLEKRMQRCLTTLQGQLFVTLKYLVKKVICHSDAFNIQGLKPYHVKTITFRMLEETPVDQWKPENLVHLTRRSLQMLLDSVQNSRAPENIHGRIMEHFFLKDAALYLKGAVQRDGSMYQTLGDIANTLETVIHQLPQLLQQFSRALRPGISWPAEKSSTEASEEFVWRHLRSRDSAWKFCFYYEKQPEFRFLKGDLTDIFPVRLDNYAVYYYINFDALLWALRFELLADRDSSGQDWIRDVADREDADEQELRVAATYSACRWRRNLLLKRLAGSGSPSQQSVLKKQQVERKSRKRK</sequence>